<dbReference type="AlphaFoldDB" id="A0AAV3NL20"/>
<dbReference type="EMBL" id="BAABME010000119">
    <property type="protein sequence ID" value="GAA0139786.1"/>
    <property type="molecule type" value="Genomic_DNA"/>
</dbReference>
<proteinExistence type="predicted"/>
<reference evidence="2 3" key="1">
    <citation type="submission" date="2024-01" db="EMBL/GenBank/DDBJ databases">
        <title>The complete chloroplast genome sequence of Lithospermum erythrorhizon: insights into the phylogenetic relationship among Boraginaceae species and the maternal lineages of purple gromwells.</title>
        <authorList>
            <person name="Okada T."/>
            <person name="Watanabe K."/>
        </authorList>
    </citation>
    <scope>NUCLEOTIDE SEQUENCE [LARGE SCALE GENOMIC DNA]</scope>
</reference>
<accession>A0AAV3NL20</accession>
<comment type="caution">
    <text evidence="2">The sequence shown here is derived from an EMBL/GenBank/DDBJ whole genome shotgun (WGS) entry which is preliminary data.</text>
</comment>
<gene>
    <name evidence="2" type="ORF">LIER_01264</name>
</gene>
<protein>
    <submittedName>
        <fullName evidence="2">Uncharacterized protein</fullName>
    </submittedName>
</protein>
<evidence type="ECO:0000313" key="3">
    <source>
        <dbReference type="Proteomes" id="UP001454036"/>
    </source>
</evidence>
<name>A0AAV3NL20_LITER</name>
<evidence type="ECO:0000313" key="2">
    <source>
        <dbReference type="EMBL" id="GAA0139786.1"/>
    </source>
</evidence>
<keyword evidence="1" id="KW-0175">Coiled coil</keyword>
<feature type="coiled-coil region" evidence="1">
    <location>
        <begin position="252"/>
        <end position="325"/>
    </location>
</feature>
<evidence type="ECO:0000256" key="1">
    <source>
        <dbReference type="SAM" id="Coils"/>
    </source>
</evidence>
<keyword evidence="3" id="KW-1185">Reference proteome</keyword>
<dbReference type="Proteomes" id="UP001454036">
    <property type="component" value="Unassembled WGS sequence"/>
</dbReference>
<organism evidence="2 3">
    <name type="scientific">Lithospermum erythrorhizon</name>
    <name type="common">Purple gromwell</name>
    <name type="synonym">Lithospermum officinale var. erythrorhizon</name>
    <dbReference type="NCBI Taxonomy" id="34254"/>
    <lineage>
        <taxon>Eukaryota</taxon>
        <taxon>Viridiplantae</taxon>
        <taxon>Streptophyta</taxon>
        <taxon>Embryophyta</taxon>
        <taxon>Tracheophyta</taxon>
        <taxon>Spermatophyta</taxon>
        <taxon>Magnoliopsida</taxon>
        <taxon>eudicotyledons</taxon>
        <taxon>Gunneridae</taxon>
        <taxon>Pentapetalae</taxon>
        <taxon>asterids</taxon>
        <taxon>lamiids</taxon>
        <taxon>Boraginales</taxon>
        <taxon>Boraginaceae</taxon>
        <taxon>Boraginoideae</taxon>
        <taxon>Lithospermeae</taxon>
        <taxon>Lithospermum</taxon>
    </lineage>
</organism>
<sequence>MRMVLEKVQWAVVLRSRRNGPKVPVRWTTLRESHTLFARDSAFIKSQIQAIRQTIPEKPSWKSYCEEGALIMADLIHDNCSLGIRSKVVVAAMKGKRLPRCSSQLLIRKPPALEALNALTTTSSRLPPLQIEVITLDDELTVAAQEAGESSKRSKGKKVVAGEGSSVDCYTAKYMKAPYTLPNCLSIEEGHLWNKHMEAFHAVHQLLSAKEGRKHPAGDPIDAFAFSTLYMIKALNASYASTRRELLKDASSEKMQEDLEAAQVSLKEMDEELNSCKEALSAEEAKCHKLREGKQAMELQHAKNCSTLEAELEKLKRDQSTLLKDVEDSRLARLEAIKRAEIAEDVLSKQKLACRKRMRKLPGFVAKFLGDCPQLAGMFGQLKSEWPDEYFEGLSVALPAEDVEVSGEPVMAPGEQVMAPGEGVEATLEGEKVVEGEVANDDV</sequence>